<dbReference type="PANTHER" id="PTHR39201">
    <property type="entry name" value="EXPORTED PROTEIN-RELATED"/>
    <property type="match status" value="1"/>
</dbReference>
<dbReference type="Pfam" id="PF12682">
    <property type="entry name" value="Flavodoxin_4"/>
    <property type="match status" value="1"/>
</dbReference>
<gene>
    <name evidence="5" type="ORF">I8J32_013720</name>
</gene>
<evidence type="ECO:0000256" key="1">
    <source>
        <dbReference type="ARBA" id="ARBA00022630"/>
    </source>
</evidence>
<dbReference type="EMBL" id="CP071518">
    <property type="protein sequence ID" value="QSX77778.1"/>
    <property type="molecule type" value="Genomic_DNA"/>
</dbReference>
<sequence>MNDILIAYYSMGGNTRRVAEEIRAATGADMEEIREPKPRRGLRGVVGALFDATLRRRPAILAGAHAPADYDLLVIGGPIWASRLAAPVRTFAERNATQAKKVAFFCTEGGKGADVAGRPPRRAASFRCPSQST</sequence>
<evidence type="ECO:0000313" key="5">
    <source>
        <dbReference type="EMBL" id="QSX77778.1"/>
    </source>
</evidence>
<dbReference type="SUPFAM" id="SSF52218">
    <property type="entry name" value="Flavoproteins"/>
    <property type="match status" value="1"/>
</dbReference>
<evidence type="ECO:0000256" key="2">
    <source>
        <dbReference type="ARBA" id="ARBA00022643"/>
    </source>
</evidence>
<dbReference type="Gene3D" id="3.40.50.360">
    <property type="match status" value="1"/>
</dbReference>
<dbReference type="InterPro" id="IPR008254">
    <property type="entry name" value="Flavodoxin/NO_synth"/>
</dbReference>
<feature type="region of interest" description="Disordered" evidence="3">
    <location>
        <begin position="112"/>
        <end position="133"/>
    </location>
</feature>
<dbReference type="RefSeq" id="WP_200615628.1">
    <property type="nucleotide sequence ID" value="NZ_CP071518.1"/>
</dbReference>
<dbReference type="PANTHER" id="PTHR39201:SF1">
    <property type="entry name" value="FLAVODOXIN-LIKE DOMAIN-CONTAINING PROTEIN"/>
    <property type="match status" value="1"/>
</dbReference>
<proteinExistence type="predicted"/>
<dbReference type="PROSITE" id="PS50902">
    <property type="entry name" value="FLAVODOXIN_LIKE"/>
    <property type="match status" value="1"/>
</dbReference>
<evidence type="ECO:0000313" key="6">
    <source>
        <dbReference type="Proteomes" id="UP000639274"/>
    </source>
</evidence>
<evidence type="ECO:0000256" key="3">
    <source>
        <dbReference type="SAM" id="MobiDB-lite"/>
    </source>
</evidence>
<dbReference type="GO" id="GO:0010181">
    <property type="term" value="F:FMN binding"/>
    <property type="evidence" value="ECO:0007669"/>
    <property type="project" value="InterPro"/>
</dbReference>
<keyword evidence="2" id="KW-0288">FMN</keyword>
<dbReference type="KEGG" id="lsf:I8J32_013720"/>
<evidence type="ECO:0000259" key="4">
    <source>
        <dbReference type="PROSITE" id="PS50902"/>
    </source>
</evidence>
<organism evidence="5 6">
    <name type="scientific">Agrilutibacter solisilvae</name>
    <dbReference type="NCBI Taxonomy" id="2763317"/>
    <lineage>
        <taxon>Bacteria</taxon>
        <taxon>Pseudomonadati</taxon>
        <taxon>Pseudomonadota</taxon>
        <taxon>Gammaproteobacteria</taxon>
        <taxon>Lysobacterales</taxon>
        <taxon>Lysobacteraceae</taxon>
        <taxon>Agrilutibacter</taxon>
    </lineage>
</organism>
<keyword evidence="6" id="KW-1185">Reference proteome</keyword>
<reference evidence="5 6" key="1">
    <citation type="submission" date="2021-03" db="EMBL/GenBank/DDBJ databases">
        <title>Lysobacter sp. nov. isolated from soil of gangwondo yeongwol, south Korea.</title>
        <authorList>
            <person name="Kim K.R."/>
            <person name="Kim K.H."/>
            <person name="Jeon C.O."/>
        </authorList>
    </citation>
    <scope>NUCLEOTIDE SEQUENCE [LARGE SCALE GENOMIC DNA]</scope>
    <source>
        <strain evidence="5 6">R19</strain>
    </source>
</reference>
<accession>A0A974XZI1</accession>
<protein>
    <recommendedName>
        <fullName evidence="4">Flavodoxin-like domain-containing protein</fullName>
    </recommendedName>
</protein>
<name>A0A974XZI1_9GAMM</name>
<keyword evidence="1" id="KW-0285">Flavoprotein</keyword>
<dbReference type="InterPro" id="IPR029039">
    <property type="entry name" value="Flavoprotein-like_sf"/>
</dbReference>
<feature type="domain" description="Flavodoxin-like" evidence="4">
    <location>
        <begin position="4"/>
        <end position="133"/>
    </location>
</feature>
<dbReference type="Proteomes" id="UP000639274">
    <property type="component" value="Chromosome"/>
</dbReference>
<dbReference type="AlphaFoldDB" id="A0A974XZI1"/>